<gene>
    <name evidence="1" type="ORF">HY3_05595</name>
</gene>
<dbReference type="RefSeq" id="WP_112063378.1">
    <property type="nucleotide sequence ID" value="NZ_AWFB01000078.1"/>
</dbReference>
<dbReference type="AlphaFoldDB" id="A0A8B2PLG6"/>
<sequence>MSSEAFASMVPTAAFASVEFLPSRPLHASFRQIRVAGPVGPAGPSAYEIAVSLGFSGTEAEWLASLQGPPGEIETIDGGFF</sequence>
<protein>
    <submittedName>
        <fullName evidence="1">Uncharacterized protein</fullName>
    </submittedName>
</protein>
<keyword evidence="2" id="KW-1185">Reference proteome</keyword>
<evidence type="ECO:0000313" key="1">
    <source>
        <dbReference type="EMBL" id="RAN30623.1"/>
    </source>
</evidence>
<name>A0A8B2PLG6_9PROT</name>
<dbReference type="Proteomes" id="UP000249123">
    <property type="component" value="Unassembled WGS sequence"/>
</dbReference>
<reference evidence="1 2" key="1">
    <citation type="submission" date="2013-04" db="EMBL/GenBank/DDBJ databases">
        <title>Hyphomonas sp. T24B3 Genome Sequencing.</title>
        <authorList>
            <person name="Lai Q."/>
            <person name="Shao Z."/>
        </authorList>
    </citation>
    <scope>NUCLEOTIDE SEQUENCE [LARGE SCALE GENOMIC DNA]</scope>
    <source>
        <strain evidence="1 2">T24B3</strain>
    </source>
</reference>
<proteinExistence type="predicted"/>
<evidence type="ECO:0000313" key="2">
    <source>
        <dbReference type="Proteomes" id="UP000249123"/>
    </source>
</evidence>
<accession>A0A8B2PLG6</accession>
<organism evidence="1 2">
    <name type="scientific">Hyphomonas pacifica</name>
    <dbReference type="NCBI Taxonomy" id="1280941"/>
    <lineage>
        <taxon>Bacteria</taxon>
        <taxon>Pseudomonadati</taxon>
        <taxon>Pseudomonadota</taxon>
        <taxon>Alphaproteobacteria</taxon>
        <taxon>Hyphomonadales</taxon>
        <taxon>Hyphomonadaceae</taxon>
        <taxon>Hyphomonas</taxon>
    </lineage>
</organism>
<comment type="caution">
    <text evidence="1">The sequence shown here is derived from an EMBL/GenBank/DDBJ whole genome shotgun (WGS) entry which is preliminary data.</text>
</comment>
<dbReference type="EMBL" id="AWFB01000078">
    <property type="protein sequence ID" value="RAN30623.1"/>
    <property type="molecule type" value="Genomic_DNA"/>
</dbReference>